<dbReference type="AlphaFoldDB" id="A0A1T5JCK5"/>
<keyword evidence="2" id="KW-1185">Reference proteome</keyword>
<dbReference type="OrthoDB" id="6007561at2"/>
<accession>A0A1T5JCK5</accession>
<dbReference type="STRING" id="428993.SAMN06296058_0689"/>
<protein>
    <submittedName>
        <fullName evidence="1">Uncharacterized protein</fullName>
    </submittedName>
</protein>
<dbReference type="RefSeq" id="WP_079723068.1">
    <property type="nucleotide sequence ID" value="NZ_BMCL01000003.1"/>
</dbReference>
<organism evidence="1 2">
    <name type="scientific">Pseudoxanthomonas indica</name>
    <dbReference type="NCBI Taxonomy" id="428993"/>
    <lineage>
        <taxon>Bacteria</taxon>
        <taxon>Pseudomonadati</taxon>
        <taxon>Pseudomonadota</taxon>
        <taxon>Gammaproteobacteria</taxon>
        <taxon>Lysobacterales</taxon>
        <taxon>Lysobacteraceae</taxon>
        <taxon>Pseudoxanthomonas</taxon>
    </lineage>
</organism>
<proteinExistence type="predicted"/>
<dbReference type="Proteomes" id="UP000190341">
    <property type="component" value="Unassembled WGS sequence"/>
</dbReference>
<evidence type="ECO:0000313" key="2">
    <source>
        <dbReference type="Proteomes" id="UP000190341"/>
    </source>
</evidence>
<name>A0A1T5JCK5_9GAMM</name>
<sequence>MSKNNNQGQGAQTILHGSNTLAAVIALAAGIEVQLGAVVARSHKESGLSAEDWNKLEDAKRDELLEATITTMKAEAEAKIAADAEKQAQAGKKVKARVLVAFGDYQPNEVVKVTPAELKQYADSLDATPAAVSYAESLAKGDNGEEAIEA</sequence>
<gene>
    <name evidence="1" type="ORF">SAMN06296058_0689</name>
</gene>
<dbReference type="EMBL" id="FUZV01000001">
    <property type="protein sequence ID" value="SKC48943.1"/>
    <property type="molecule type" value="Genomic_DNA"/>
</dbReference>
<evidence type="ECO:0000313" key="1">
    <source>
        <dbReference type="EMBL" id="SKC48943.1"/>
    </source>
</evidence>
<reference evidence="1 2" key="1">
    <citation type="submission" date="2017-02" db="EMBL/GenBank/DDBJ databases">
        <authorList>
            <person name="Peterson S.W."/>
        </authorList>
    </citation>
    <scope>NUCLEOTIDE SEQUENCE [LARGE SCALE GENOMIC DNA]</scope>
    <source>
        <strain evidence="1 2">P15</strain>
    </source>
</reference>